<name>A0ACD4PHN6_9BACT</name>
<organism evidence="1 2">
    <name type="scientific">Mycoplasmopsis edwardii</name>
    <dbReference type="NCBI Taxonomy" id="53558"/>
    <lineage>
        <taxon>Bacteria</taxon>
        <taxon>Bacillati</taxon>
        <taxon>Mycoplasmatota</taxon>
        <taxon>Mycoplasmoidales</taxon>
        <taxon>Metamycoplasmataceae</taxon>
        <taxon>Mycoplasmopsis</taxon>
    </lineage>
</organism>
<dbReference type="EMBL" id="CP114370">
    <property type="protein sequence ID" value="WBP84102.1"/>
    <property type="molecule type" value="Genomic_DNA"/>
</dbReference>
<proteinExistence type="predicted"/>
<evidence type="ECO:0000313" key="2">
    <source>
        <dbReference type="Proteomes" id="UP001213039"/>
    </source>
</evidence>
<protein>
    <submittedName>
        <fullName evidence="1">YwaF family protein</fullName>
    </submittedName>
</protein>
<keyword evidence="2" id="KW-1185">Reference proteome</keyword>
<gene>
    <name evidence="1" type="ORF">Me_995_000051</name>
</gene>
<evidence type="ECO:0000313" key="1">
    <source>
        <dbReference type="EMBL" id="WBP84102.1"/>
    </source>
</evidence>
<sequence length="330" mass="38425">MGFFHWRHNVVDFKTARPLFLGFFALSLLVIFILWIYRDSINRYLNKEGKKFIFNKLDLDQLFVVIGATALFFNVVRLIFLFAIDFPWKSEIIPLQLCRFFTFFIPILFLFKKGHYIKMFSIIAIIGAIMGFAFANLGVIKQFVEDDRLYNNLQPGTVEYQKAGFNVGYDNIMYWDFILAHSFILIISVFTHIAYGEKAKINLFYLIRGAIYILIYTLALFFLNWIFNSIGMASSNPKVKVGLDANWLYLGQAGISVLGPLSKWPVALPVFVVFGIIIYFLIYGLYLVLTAIKFETSGIYIKRVKFANIKENFKKYEIPLKDCWKFLKLT</sequence>
<accession>A0ACD4PHN6</accession>
<reference evidence="1" key="1">
    <citation type="submission" date="2022-12" db="EMBL/GenBank/DDBJ databases">
        <authorList>
            <consortium name="Asia Pacific Centre for Animal Health"/>
            <person name="Klose S.M."/>
            <person name="Legione A.R."/>
            <person name="Monotti I."/>
            <person name="Bushell R."/>
            <person name="Marenda M.S."/>
            <person name="Sugiyama T."/>
            <person name="Browning G.F."/>
            <person name="Vaz P.K."/>
        </authorList>
    </citation>
    <scope>NUCLEOTIDE SEQUENCE</scope>
    <source>
        <strain evidence="1">Felid995</strain>
    </source>
</reference>
<dbReference type="Proteomes" id="UP001213039">
    <property type="component" value="Chromosome"/>
</dbReference>